<dbReference type="GO" id="GO:1905762">
    <property type="term" value="F:CCR4-NOT complex binding"/>
    <property type="evidence" value="ECO:0007669"/>
    <property type="project" value="TreeGrafter"/>
</dbReference>
<dbReference type="Proteomes" id="UP000521943">
    <property type="component" value="Unassembled WGS sequence"/>
</dbReference>
<keyword evidence="4" id="KW-1185">Reference proteome</keyword>
<dbReference type="OrthoDB" id="549353at2759"/>
<protein>
    <submittedName>
        <fullName evidence="3">NYN domain-containing protein</fullName>
    </submittedName>
</protein>
<comment type="caution">
    <text evidence="3">The sequence shown here is derived from an EMBL/GenBank/DDBJ whole genome shotgun (WGS) entry which is preliminary data.</text>
</comment>
<proteinExistence type="predicted"/>
<organism evidence="3 4">
    <name type="scientific">Ephemerocybe angulata</name>
    <dbReference type="NCBI Taxonomy" id="980116"/>
    <lineage>
        <taxon>Eukaryota</taxon>
        <taxon>Fungi</taxon>
        <taxon>Dikarya</taxon>
        <taxon>Basidiomycota</taxon>
        <taxon>Agaricomycotina</taxon>
        <taxon>Agaricomycetes</taxon>
        <taxon>Agaricomycetidae</taxon>
        <taxon>Agaricales</taxon>
        <taxon>Agaricineae</taxon>
        <taxon>Psathyrellaceae</taxon>
        <taxon>Ephemerocybe</taxon>
    </lineage>
</organism>
<dbReference type="PANTHER" id="PTHR14379:SF3">
    <property type="entry name" value="MEIOSIS REGULATOR AND MRNA STABILITY FACTOR 1"/>
    <property type="match status" value="1"/>
</dbReference>
<evidence type="ECO:0000313" key="3">
    <source>
        <dbReference type="EMBL" id="KAF6764823.1"/>
    </source>
</evidence>
<feature type="domain" description="NYN" evidence="2">
    <location>
        <begin position="9"/>
        <end position="152"/>
    </location>
</feature>
<dbReference type="AlphaFoldDB" id="A0A8H6MD23"/>
<evidence type="ECO:0000313" key="4">
    <source>
        <dbReference type="Proteomes" id="UP000521943"/>
    </source>
</evidence>
<dbReference type="EMBL" id="JACGCI010000003">
    <property type="protein sequence ID" value="KAF6764823.1"/>
    <property type="molecule type" value="Genomic_DNA"/>
</dbReference>
<dbReference type="Gene3D" id="3.40.50.1010">
    <property type="entry name" value="5'-nuclease"/>
    <property type="match status" value="1"/>
</dbReference>
<dbReference type="InterPro" id="IPR024768">
    <property type="entry name" value="Marf1"/>
</dbReference>
<dbReference type="PANTHER" id="PTHR14379">
    <property type="entry name" value="LIMKAIN B LKAP"/>
    <property type="match status" value="1"/>
</dbReference>
<evidence type="ECO:0000256" key="1">
    <source>
        <dbReference type="SAM" id="MobiDB-lite"/>
    </source>
</evidence>
<dbReference type="CDD" id="cd10910">
    <property type="entry name" value="PIN_limkain_b1_N_like"/>
    <property type="match status" value="1"/>
</dbReference>
<evidence type="ECO:0000259" key="2">
    <source>
        <dbReference type="Pfam" id="PF01936"/>
    </source>
</evidence>
<reference evidence="3 4" key="1">
    <citation type="submission" date="2020-07" db="EMBL/GenBank/DDBJ databases">
        <title>Comparative genomics of pyrophilous fungi reveals a link between fire events and developmental genes.</title>
        <authorList>
            <consortium name="DOE Joint Genome Institute"/>
            <person name="Steindorff A.S."/>
            <person name="Carver A."/>
            <person name="Calhoun S."/>
            <person name="Stillman K."/>
            <person name="Liu H."/>
            <person name="Lipzen A."/>
            <person name="Pangilinan J."/>
            <person name="Labutti K."/>
            <person name="Bruns T.D."/>
            <person name="Grigoriev I.V."/>
        </authorList>
    </citation>
    <scope>NUCLEOTIDE SEQUENCE [LARGE SCALE GENOMIC DNA]</scope>
    <source>
        <strain evidence="3 4">CBS 144469</strain>
    </source>
</reference>
<dbReference type="GO" id="GO:0004540">
    <property type="term" value="F:RNA nuclease activity"/>
    <property type="evidence" value="ECO:0007669"/>
    <property type="project" value="InterPro"/>
</dbReference>
<feature type="compositionally biased region" description="Polar residues" evidence="1">
    <location>
        <begin position="309"/>
        <end position="319"/>
    </location>
</feature>
<dbReference type="GO" id="GO:0005777">
    <property type="term" value="C:peroxisome"/>
    <property type="evidence" value="ECO:0007669"/>
    <property type="project" value="InterPro"/>
</dbReference>
<feature type="compositionally biased region" description="Low complexity" evidence="1">
    <location>
        <begin position="291"/>
        <end position="302"/>
    </location>
</feature>
<gene>
    <name evidence="3" type="ORF">DFP72DRAFT_869371</name>
</gene>
<dbReference type="Pfam" id="PF01936">
    <property type="entry name" value="NYN"/>
    <property type="match status" value="1"/>
</dbReference>
<feature type="region of interest" description="Disordered" evidence="1">
    <location>
        <begin position="186"/>
        <end position="212"/>
    </location>
</feature>
<feature type="region of interest" description="Disordered" evidence="1">
    <location>
        <begin position="291"/>
        <end position="362"/>
    </location>
</feature>
<accession>A0A8H6MD23</accession>
<sequence>MSRMSTQEAAIFWDYENCPAPAGGSGCQLVKRIRSLVQPFGPIKLFKAYLSIAEQSQLTKNSALRSELQASGVSLTDTPHNSRKDVADKMMIVDMLTHAMDNPAPATIVVISGDRDFAYAMAVLRLRQYDVVLITLSNAHISLTSQASTYYDWALDVLAGANDSEANVPSTPSRKGLEAFRFPAPRGAPSAPSTPNWACNVPLPRTSPRKQTKALPFPKVKGYFDQDTVTTGSSKLFQGNLGLSLPTPIAEVSMEPMSPTVEAFKSFYPKRSNQDDQDPFLAASRFYPSPLLSTRLEPSSSPERPPRGTQVSAAQSTPIPFSPPKPSQGHVYRPSATPSESSCGSAGYASAQEETQPAQPNRPVFVPLHFKPLVQLLQSYHERGQEQPFRPSIALEIMSANRQIYDQLPTVKNFTDYAALAAKAGIVKMGGFGGEGWISLQPDYLTVDVS</sequence>
<dbReference type="GO" id="GO:0010468">
    <property type="term" value="P:regulation of gene expression"/>
    <property type="evidence" value="ECO:0007669"/>
    <property type="project" value="InterPro"/>
</dbReference>
<dbReference type="InterPro" id="IPR021139">
    <property type="entry name" value="NYN"/>
</dbReference>
<name>A0A8H6MD23_9AGAR</name>
<dbReference type="PROSITE" id="PS51257">
    <property type="entry name" value="PROKAR_LIPOPROTEIN"/>
    <property type="match status" value="1"/>
</dbReference>